<dbReference type="EMBL" id="JAJTJA010000003">
    <property type="protein sequence ID" value="KAH8701777.1"/>
    <property type="molecule type" value="Genomic_DNA"/>
</dbReference>
<evidence type="ECO:0000256" key="5">
    <source>
        <dbReference type="ARBA" id="ARBA00042179"/>
    </source>
</evidence>
<dbReference type="InterPro" id="IPR000608">
    <property type="entry name" value="UBC"/>
</dbReference>
<feature type="region of interest" description="Disordered" evidence="9">
    <location>
        <begin position="278"/>
        <end position="327"/>
    </location>
</feature>
<evidence type="ECO:0000256" key="1">
    <source>
        <dbReference type="ARBA" id="ARBA00022679"/>
    </source>
</evidence>
<evidence type="ECO:0000256" key="9">
    <source>
        <dbReference type="SAM" id="MobiDB-lite"/>
    </source>
</evidence>
<dbReference type="GO" id="GO:0005524">
    <property type="term" value="F:ATP binding"/>
    <property type="evidence" value="ECO:0007669"/>
    <property type="project" value="UniProtKB-UniRule"/>
</dbReference>
<keyword evidence="2 8" id="KW-0833">Ubl conjugation pathway</keyword>
<dbReference type="PROSITE" id="PS50127">
    <property type="entry name" value="UBC_2"/>
    <property type="match status" value="1"/>
</dbReference>
<evidence type="ECO:0000313" key="11">
    <source>
        <dbReference type="EMBL" id="KAH8701777.1"/>
    </source>
</evidence>
<comment type="similarity">
    <text evidence="8">Belongs to the ubiquitin-conjugating enzyme family.</text>
</comment>
<feature type="domain" description="UBC core" evidence="10">
    <location>
        <begin position="97"/>
        <end position="255"/>
    </location>
</feature>
<evidence type="ECO:0000256" key="8">
    <source>
        <dbReference type="RuleBase" id="RU362109"/>
    </source>
</evidence>
<keyword evidence="8" id="KW-0067">ATP-binding</keyword>
<dbReference type="GO" id="GO:0016740">
    <property type="term" value="F:transferase activity"/>
    <property type="evidence" value="ECO:0007669"/>
    <property type="project" value="UniProtKB-KW"/>
</dbReference>
<proteinExistence type="inferred from homology"/>
<protein>
    <recommendedName>
        <fullName evidence="3">Ubiquitin-conjugating enzyme E2 2</fullName>
    </recommendedName>
    <alternativeName>
        <fullName evidence="5">E2 ubiquitin-conjugating enzyme 2</fullName>
    </alternativeName>
    <alternativeName>
        <fullName evidence="6">Ubiquitin carrier protein UBC2</fullName>
    </alternativeName>
    <alternativeName>
        <fullName evidence="4">Ubiquitin-protein ligase UBC2</fullName>
    </alternativeName>
</protein>
<name>A0AAD4KYA9_9EURO</name>
<dbReference type="GeneID" id="70245675"/>
<dbReference type="SUPFAM" id="SSF54495">
    <property type="entry name" value="UBC-like"/>
    <property type="match status" value="1"/>
</dbReference>
<evidence type="ECO:0000256" key="4">
    <source>
        <dbReference type="ARBA" id="ARBA00041569"/>
    </source>
</evidence>
<evidence type="ECO:0000256" key="6">
    <source>
        <dbReference type="ARBA" id="ARBA00042190"/>
    </source>
</evidence>
<dbReference type="SMART" id="SM00212">
    <property type="entry name" value="UBCc"/>
    <property type="match status" value="1"/>
</dbReference>
<accession>A0AAD4KYA9</accession>
<dbReference type="Proteomes" id="UP001201262">
    <property type="component" value="Unassembled WGS sequence"/>
</dbReference>
<evidence type="ECO:0000313" key="12">
    <source>
        <dbReference type="Proteomes" id="UP001201262"/>
    </source>
</evidence>
<keyword evidence="1" id="KW-0808">Transferase</keyword>
<feature type="compositionally biased region" description="Acidic residues" evidence="9">
    <location>
        <begin position="299"/>
        <end position="327"/>
    </location>
</feature>
<keyword evidence="8" id="KW-0547">Nucleotide-binding</keyword>
<dbReference type="AlphaFoldDB" id="A0AAD4KYA9"/>
<sequence length="327" mass="36254">MTMNTMYCIHADYSELARSGKRALSARSGIGSPSSPLDVASRSLLATALFPPIFACTKCFLGHIKELALAVTAVLLTHTVLLLTTTPAPTHSFIPTMAERILMNEFKALSKEKWVHIELKDEDIFRWNVGLIVLNPDSMYYGGYFKALMEFTSNYPYSPPKFRFIRPIWHPNIYPDGNLCISILHTPGEDEQSGELAAERWSPAQRVESVLISILSLLDDAECSSPANVDAGVQLRNDLETYKECVRQNVEQSKLDIPDGFVMPTYESTVAKPAVDADDSDFWAESDAEEDPFGGSDSSDFEVDDDNDDMEVDDSDIQGDSGSDDEI</sequence>
<dbReference type="PANTHER" id="PTHR24067">
    <property type="entry name" value="UBIQUITIN-CONJUGATING ENZYME E2"/>
    <property type="match status" value="1"/>
</dbReference>
<feature type="compositionally biased region" description="Acidic residues" evidence="9">
    <location>
        <begin position="278"/>
        <end position="292"/>
    </location>
</feature>
<feature type="active site" description="Glycyl thioester intermediate" evidence="7">
    <location>
        <position position="180"/>
    </location>
</feature>
<evidence type="ECO:0000256" key="2">
    <source>
        <dbReference type="ARBA" id="ARBA00022786"/>
    </source>
</evidence>
<dbReference type="FunFam" id="3.10.110.10:FF:000063">
    <property type="entry name" value="CDC34p Ubiquitin-conjugating enzyme (E2)"/>
    <property type="match status" value="1"/>
</dbReference>
<dbReference type="CDD" id="cd23811">
    <property type="entry name" value="UBCc_ScCDC34-like"/>
    <property type="match status" value="1"/>
</dbReference>
<dbReference type="Pfam" id="PF00179">
    <property type="entry name" value="UQ_con"/>
    <property type="match status" value="1"/>
</dbReference>
<gene>
    <name evidence="11" type="ORF">BGW36DRAFT_371563</name>
</gene>
<evidence type="ECO:0000259" key="10">
    <source>
        <dbReference type="PROSITE" id="PS50127"/>
    </source>
</evidence>
<evidence type="ECO:0000256" key="3">
    <source>
        <dbReference type="ARBA" id="ARBA00039884"/>
    </source>
</evidence>
<dbReference type="InterPro" id="IPR023313">
    <property type="entry name" value="UBQ-conjugating_AS"/>
</dbReference>
<reference evidence="11" key="1">
    <citation type="submission" date="2021-12" db="EMBL/GenBank/DDBJ databases">
        <title>Convergent genome expansion in fungi linked to evolution of root-endophyte symbiosis.</title>
        <authorList>
            <consortium name="DOE Joint Genome Institute"/>
            <person name="Ke Y.-H."/>
            <person name="Bonito G."/>
            <person name="Liao H.-L."/>
            <person name="Looney B."/>
            <person name="Rojas-Flechas A."/>
            <person name="Nash J."/>
            <person name="Hameed K."/>
            <person name="Schadt C."/>
            <person name="Martin F."/>
            <person name="Crous P.W."/>
            <person name="Miettinen O."/>
            <person name="Magnuson J.K."/>
            <person name="Labbe J."/>
            <person name="Jacobson D."/>
            <person name="Doktycz M.J."/>
            <person name="Veneault-Fourrey C."/>
            <person name="Kuo A."/>
            <person name="Mondo S."/>
            <person name="Calhoun S."/>
            <person name="Riley R."/>
            <person name="Ohm R."/>
            <person name="LaButti K."/>
            <person name="Andreopoulos B."/>
            <person name="Pangilinan J."/>
            <person name="Nolan M."/>
            <person name="Tritt A."/>
            <person name="Clum A."/>
            <person name="Lipzen A."/>
            <person name="Daum C."/>
            <person name="Barry K."/>
            <person name="Grigoriev I.V."/>
            <person name="Vilgalys R."/>
        </authorList>
    </citation>
    <scope>NUCLEOTIDE SEQUENCE</scope>
    <source>
        <strain evidence="11">PMI_201</strain>
    </source>
</reference>
<dbReference type="InterPro" id="IPR016135">
    <property type="entry name" value="UBQ-conjugating_enzyme/RWD"/>
</dbReference>
<keyword evidence="12" id="KW-1185">Reference proteome</keyword>
<dbReference type="RefSeq" id="XP_046075153.1">
    <property type="nucleotide sequence ID" value="XM_046215388.1"/>
</dbReference>
<organism evidence="11 12">
    <name type="scientific">Talaromyces proteolyticus</name>
    <dbReference type="NCBI Taxonomy" id="1131652"/>
    <lineage>
        <taxon>Eukaryota</taxon>
        <taxon>Fungi</taxon>
        <taxon>Dikarya</taxon>
        <taxon>Ascomycota</taxon>
        <taxon>Pezizomycotina</taxon>
        <taxon>Eurotiomycetes</taxon>
        <taxon>Eurotiomycetidae</taxon>
        <taxon>Eurotiales</taxon>
        <taxon>Trichocomaceae</taxon>
        <taxon>Talaromyces</taxon>
        <taxon>Talaromyces sect. Bacilispori</taxon>
    </lineage>
</organism>
<dbReference type="PROSITE" id="PS00183">
    <property type="entry name" value="UBC_1"/>
    <property type="match status" value="1"/>
</dbReference>
<comment type="caution">
    <text evidence="11">The sequence shown here is derived from an EMBL/GenBank/DDBJ whole genome shotgun (WGS) entry which is preliminary data.</text>
</comment>
<dbReference type="Gene3D" id="3.10.110.10">
    <property type="entry name" value="Ubiquitin Conjugating Enzyme"/>
    <property type="match status" value="1"/>
</dbReference>
<dbReference type="InterPro" id="IPR050113">
    <property type="entry name" value="Ub_conjugating_enzyme"/>
</dbReference>
<evidence type="ECO:0000256" key="7">
    <source>
        <dbReference type="PROSITE-ProRule" id="PRU10133"/>
    </source>
</evidence>